<dbReference type="CDD" id="cd00033">
    <property type="entry name" value="CCP"/>
    <property type="match status" value="1"/>
</dbReference>
<accession>A0A443Q8I3</accession>
<dbReference type="STRING" id="299467.A0A443Q8I3"/>
<protein>
    <recommendedName>
        <fullName evidence="3">Sushi domain-containing protein</fullName>
    </recommendedName>
</protein>
<dbReference type="AlphaFoldDB" id="A0A443Q8I3"/>
<evidence type="ECO:0000256" key="2">
    <source>
        <dbReference type="PROSITE-ProRule" id="PRU00302"/>
    </source>
</evidence>
<comment type="caution">
    <text evidence="4">The sequence shown here is derived from an EMBL/GenBank/DDBJ whole genome shotgun (WGS) entry which is preliminary data.</text>
</comment>
<keyword evidence="1" id="KW-1015">Disulfide bond</keyword>
<comment type="caution">
    <text evidence="2">Lacks conserved residue(s) required for the propagation of feature annotation.</text>
</comment>
<proteinExistence type="predicted"/>
<dbReference type="Proteomes" id="UP000288716">
    <property type="component" value="Unassembled WGS sequence"/>
</dbReference>
<reference evidence="4 5" key="1">
    <citation type="journal article" date="2018" name="Gigascience">
        <title>Genomes of trombidid mites reveal novel predicted allergens and laterally-transferred genes associated with secondary metabolism.</title>
        <authorList>
            <person name="Dong X."/>
            <person name="Chaisiri K."/>
            <person name="Xia D."/>
            <person name="Armstrong S.D."/>
            <person name="Fang Y."/>
            <person name="Donnelly M.J."/>
            <person name="Kadowaki T."/>
            <person name="McGarry J.W."/>
            <person name="Darby A.C."/>
            <person name="Makepeace B.L."/>
        </authorList>
    </citation>
    <scope>NUCLEOTIDE SEQUENCE [LARGE SCALE GENOMIC DNA]</scope>
    <source>
        <strain evidence="4">UoL-UT</strain>
    </source>
</reference>
<keyword evidence="5" id="KW-1185">Reference proteome</keyword>
<evidence type="ECO:0000256" key="1">
    <source>
        <dbReference type="ARBA" id="ARBA00023157"/>
    </source>
</evidence>
<dbReference type="EMBL" id="NCKV01064415">
    <property type="protein sequence ID" value="RWR99299.1"/>
    <property type="molecule type" value="Genomic_DNA"/>
</dbReference>
<evidence type="ECO:0000259" key="3">
    <source>
        <dbReference type="PROSITE" id="PS50923"/>
    </source>
</evidence>
<dbReference type="InterPro" id="IPR000436">
    <property type="entry name" value="Sushi_SCR_CCP_dom"/>
</dbReference>
<dbReference type="SUPFAM" id="SSF57535">
    <property type="entry name" value="Complement control module/SCR domain"/>
    <property type="match status" value="1"/>
</dbReference>
<feature type="domain" description="Sushi" evidence="3">
    <location>
        <begin position="1"/>
        <end position="47"/>
    </location>
</feature>
<evidence type="ECO:0000313" key="5">
    <source>
        <dbReference type="Proteomes" id="UP000288716"/>
    </source>
</evidence>
<dbReference type="InterPro" id="IPR035976">
    <property type="entry name" value="Sushi/SCR/CCP_sf"/>
</dbReference>
<keyword evidence="2" id="KW-0768">Sushi</keyword>
<feature type="non-terminal residue" evidence="4">
    <location>
        <position position="1"/>
    </location>
</feature>
<dbReference type="PROSITE" id="PS50923">
    <property type="entry name" value="SUSHI"/>
    <property type="match status" value="1"/>
</dbReference>
<dbReference type="Gene3D" id="2.10.70.10">
    <property type="entry name" value="Complement Module, domain 1"/>
    <property type="match status" value="1"/>
</dbReference>
<evidence type="ECO:0000313" key="4">
    <source>
        <dbReference type="EMBL" id="RWR99299.1"/>
    </source>
</evidence>
<organism evidence="4 5">
    <name type="scientific">Leptotrombidium deliense</name>
    <dbReference type="NCBI Taxonomy" id="299467"/>
    <lineage>
        <taxon>Eukaryota</taxon>
        <taxon>Metazoa</taxon>
        <taxon>Ecdysozoa</taxon>
        <taxon>Arthropoda</taxon>
        <taxon>Chelicerata</taxon>
        <taxon>Arachnida</taxon>
        <taxon>Acari</taxon>
        <taxon>Acariformes</taxon>
        <taxon>Trombidiformes</taxon>
        <taxon>Prostigmata</taxon>
        <taxon>Anystina</taxon>
        <taxon>Parasitengona</taxon>
        <taxon>Trombiculoidea</taxon>
        <taxon>Trombiculidae</taxon>
        <taxon>Leptotrombidium</taxon>
    </lineage>
</organism>
<sequence length="109" mass="12444">KTANAASHFGATVSYVCIKDNFVMLGDQTRQCLRNGQWTGVQPICMPADLVNSYCASLSDELRCKQFSESSERKLIDRNERNVKRSIEHNYKQFKSEFESNEIISTTDI</sequence>
<gene>
    <name evidence="4" type="ORF">B4U80_14835</name>
</gene>
<feature type="non-terminal residue" evidence="4">
    <location>
        <position position="109"/>
    </location>
</feature>
<dbReference type="Pfam" id="PF00084">
    <property type="entry name" value="Sushi"/>
    <property type="match status" value="1"/>
</dbReference>
<dbReference type="VEuPathDB" id="VectorBase:LDEU014602"/>
<name>A0A443Q8I3_9ACAR</name>